<dbReference type="EMBL" id="MU004190">
    <property type="protein sequence ID" value="KAF2494978.1"/>
    <property type="molecule type" value="Genomic_DNA"/>
</dbReference>
<dbReference type="AlphaFoldDB" id="A0A6A6QR56"/>
<sequence length="399" mass="43875">MSLDASVLDSILAKHVSADRTLTDKLHAAAFIVVEEHGDTMYANAVGSLTLEEGSPPFSLDSVCWVASMTKLYTAVAVMQLVEKGVIDLDDDVGELIPDLANKQVLKGFRRDKTPILKKSTKPITLRHLLTHSSGFCYDYFNRNIKKWSASVGREIDSRSNTMGSFDYPLLFDPGKGWVYGIGLDLAGRIVEILSDCTLEEYMQRNIFEPLGMSSSTFYISEHPELDSRRAGIGFRSSPNGPLTSRADPAPSNRPLARGGNGIYTTPNDYAKLLRAIIHIEDGILGPDALSEFFKPQLADPKHLQVFCDGSMHDSVFPEFPRGTAINHGLGGAINVADVPGKRKRGSMTWSGATGSRWFIDLEMGIVAVVFTQIMRFVDRVVSELYDELERAVYSALCG</sequence>
<comment type="similarity">
    <text evidence="1">Belongs to the class-A beta-lactamase family.</text>
</comment>
<gene>
    <name evidence="5" type="ORF">BU16DRAFT_618901</name>
</gene>
<evidence type="ECO:0000256" key="3">
    <source>
        <dbReference type="SAM" id="MobiDB-lite"/>
    </source>
</evidence>
<reference evidence="5" key="1">
    <citation type="journal article" date="2020" name="Stud. Mycol.">
        <title>101 Dothideomycetes genomes: a test case for predicting lifestyles and emergence of pathogens.</title>
        <authorList>
            <person name="Haridas S."/>
            <person name="Albert R."/>
            <person name="Binder M."/>
            <person name="Bloem J."/>
            <person name="Labutti K."/>
            <person name="Salamov A."/>
            <person name="Andreopoulos B."/>
            <person name="Baker S."/>
            <person name="Barry K."/>
            <person name="Bills G."/>
            <person name="Bluhm B."/>
            <person name="Cannon C."/>
            <person name="Castanera R."/>
            <person name="Culley D."/>
            <person name="Daum C."/>
            <person name="Ezra D."/>
            <person name="Gonzalez J."/>
            <person name="Henrissat B."/>
            <person name="Kuo A."/>
            <person name="Liang C."/>
            <person name="Lipzen A."/>
            <person name="Lutzoni F."/>
            <person name="Magnuson J."/>
            <person name="Mondo S."/>
            <person name="Nolan M."/>
            <person name="Ohm R."/>
            <person name="Pangilinan J."/>
            <person name="Park H.-J."/>
            <person name="Ramirez L."/>
            <person name="Alfaro M."/>
            <person name="Sun H."/>
            <person name="Tritt A."/>
            <person name="Yoshinaga Y."/>
            <person name="Zwiers L.-H."/>
            <person name="Turgeon B."/>
            <person name="Goodwin S."/>
            <person name="Spatafora J."/>
            <person name="Crous P."/>
            <person name="Grigoriev I."/>
        </authorList>
    </citation>
    <scope>NUCLEOTIDE SEQUENCE</scope>
    <source>
        <strain evidence="5">CBS 269.34</strain>
    </source>
</reference>
<dbReference type="Gene3D" id="3.40.710.10">
    <property type="entry name" value="DD-peptidase/beta-lactamase superfamily"/>
    <property type="match status" value="1"/>
</dbReference>
<dbReference type="InterPro" id="IPR001466">
    <property type="entry name" value="Beta-lactam-related"/>
</dbReference>
<dbReference type="OrthoDB" id="428260at2759"/>
<organism evidence="5 6">
    <name type="scientific">Lophium mytilinum</name>
    <dbReference type="NCBI Taxonomy" id="390894"/>
    <lineage>
        <taxon>Eukaryota</taxon>
        <taxon>Fungi</taxon>
        <taxon>Dikarya</taxon>
        <taxon>Ascomycota</taxon>
        <taxon>Pezizomycotina</taxon>
        <taxon>Dothideomycetes</taxon>
        <taxon>Pleosporomycetidae</taxon>
        <taxon>Mytilinidiales</taxon>
        <taxon>Mytilinidiaceae</taxon>
        <taxon>Lophium</taxon>
    </lineage>
</organism>
<evidence type="ECO:0000259" key="4">
    <source>
        <dbReference type="Pfam" id="PF00144"/>
    </source>
</evidence>
<evidence type="ECO:0000256" key="2">
    <source>
        <dbReference type="ARBA" id="ARBA00022801"/>
    </source>
</evidence>
<dbReference type="SUPFAM" id="SSF56601">
    <property type="entry name" value="beta-lactamase/transpeptidase-like"/>
    <property type="match status" value="1"/>
</dbReference>
<name>A0A6A6QR56_9PEZI</name>
<dbReference type="Proteomes" id="UP000799750">
    <property type="component" value="Unassembled WGS sequence"/>
</dbReference>
<keyword evidence="2" id="KW-0378">Hydrolase</keyword>
<evidence type="ECO:0000313" key="6">
    <source>
        <dbReference type="Proteomes" id="UP000799750"/>
    </source>
</evidence>
<dbReference type="PANTHER" id="PTHR43283">
    <property type="entry name" value="BETA-LACTAMASE-RELATED"/>
    <property type="match status" value="1"/>
</dbReference>
<evidence type="ECO:0000256" key="1">
    <source>
        <dbReference type="ARBA" id="ARBA00009009"/>
    </source>
</evidence>
<dbReference type="Pfam" id="PF00144">
    <property type="entry name" value="Beta-lactamase"/>
    <property type="match status" value="1"/>
</dbReference>
<dbReference type="InterPro" id="IPR050789">
    <property type="entry name" value="Diverse_Enzym_Activities"/>
</dbReference>
<evidence type="ECO:0000313" key="5">
    <source>
        <dbReference type="EMBL" id="KAF2494978.1"/>
    </source>
</evidence>
<accession>A0A6A6QR56</accession>
<dbReference type="InterPro" id="IPR012338">
    <property type="entry name" value="Beta-lactam/transpept-like"/>
</dbReference>
<dbReference type="PANTHER" id="PTHR43283:SF17">
    <property type="entry name" value="(LOVD), PUTATIVE (AFU_ORTHOLOGUE AFUA_5G00920)-RELATED"/>
    <property type="match status" value="1"/>
</dbReference>
<dbReference type="GO" id="GO:0016787">
    <property type="term" value="F:hydrolase activity"/>
    <property type="evidence" value="ECO:0007669"/>
    <property type="project" value="UniProtKB-KW"/>
</dbReference>
<protein>
    <submittedName>
        <fullName evidence="5">Putative transesterase</fullName>
    </submittedName>
</protein>
<feature type="domain" description="Beta-lactamase-related" evidence="4">
    <location>
        <begin position="27"/>
        <end position="377"/>
    </location>
</feature>
<keyword evidence="6" id="KW-1185">Reference proteome</keyword>
<proteinExistence type="inferred from homology"/>
<feature type="region of interest" description="Disordered" evidence="3">
    <location>
        <begin position="230"/>
        <end position="261"/>
    </location>
</feature>